<dbReference type="EMBL" id="LJYW01000001">
    <property type="protein sequence ID" value="KPL55427.1"/>
    <property type="molecule type" value="Genomic_DNA"/>
</dbReference>
<feature type="transmembrane region" description="Helical" evidence="1">
    <location>
        <begin position="95"/>
        <end position="114"/>
    </location>
</feature>
<evidence type="ECO:0000313" key="2">
    <source>
        <dbReference type="EMBL" id="KPL55427.1"/>
    </source>
</evidence>
<keyword evidence="1" id="KW-0472">Membrane</keyword>
<comment type="caution">
    <text evidence="2">The sequence shown here is derived from an EMBL/GenBank/DDBJ whole genome shotgun (WGS) entry which is preliminary data.</text>
</comment>
<organism evidence="2 3">
    <name type="scientific">Prosthecodimorpha hirschii</name>
    <dbReference type="NCBI Taxonomy" id="665126"/>
    <lineage>
        <taxon>Bacteria</taxon>
        <taxon>Pseudomonadati</taxon>
        <taxon>Pseudomonadota</taxon>
        <taxon>Alphaproteobacteria</taxon>
        <taxon>Hyphomicrobiales</taxon>
        <taxon>Ancalomicrobiaceae</taxon>
        <taxon>Prosthecodimorpha</taxon>
    </lineage>
</organism>
<keyword evidence="1" id="KW-1133">Transmembrane helix</keyword>
<accession>A0A0P6VRR9</accession>
<feature type="transmembrane region" description="Helical" evidence="1">
    <location>
        <begin position="134"/>
        <end position="156"/>
    </location>
</feature>
<evidence type="ECO:0000313" key="3">
    <source>
        <dbReference type="Proteomes" id="UP000048984"/>
    </source>
</evidence>
<evidence type="ECO:0000256" key="1">
    <source>
        <dbReference type="SAM" id="Phobius"/>
    </source>
</evidence>
<dbReference type="Proteomes" id="UP000048984">
    <property type="component" value="Unassembled WGS sequence"/>
</dbReference>
<reference evidence="2 3" key="2">
    <citation type="submission" date="2015-10" db="EMBL/GenBank/DDBJ databases">
        <title>Draft Genome Sequence of Prosthecomicrobium hirschii ATCC 27832.</title>
        <authorList>
            <person name="Daniel J."/>
            <person name="Givan S.A."/>
            <person name="Brun Y.V."/>
            <person name="Brown P.J."/>
        </authorList>
    </citation>
    <scope>NUCLEOTIDE SEQUENCE [LARGE SCALE GENOMIC DNA]</scope>
    <source>
        <strain evidence="2 3">16</strain>
    </source>
</reference>
<name>A0A0P6VRR9_9HYPH</name>
<protein>
    <submittedName>
        <fullName evidence="2">Uncharacterized protein</fullName>
    </submittedName>
</protein>
<sequence>MERVAGILFGATLVFGGLWLVGSVLAAMHRRAYNLTRAETAGTVQQPDFTRGGSADRRAAAEAAARAGTVVAPHAVPAPAPSPYARLCFWSRMSALVAAGTSLIAIVFQAVGAGRQAEEAAKAVGGLDGILAALAQHKIGVAVAAVVIVANMIAAARRGERA</sequence>
<dbReference type="STRING" id="665126.ABB55_26960"/>
<dbReference type="AlphaFoldDB" id="A0A0P6VRR9"/>
<proteinExistence type="predicted"/>
<keyword evidence="1" id="KW-0812">Transmembrane</keyword>
<gene>
    <name evidence="2" type="ORF">ABB55_26960</name>
</gene>
<keyword evidence="3" id="KW-1185">Reference proteome</keyword>
<reference evidence="2 3" key="1">
    <citation type="submission" date="2015-09" db="EMBL/GenBank/DDBJ databases">
        <authorList>
            <person name="Jackson K.R."/>
            <person name="Lunt B.L."/>
            <person name="Fisher J.N.B."/>
            <person name="Gardner A.V."/>
            <person name="Bailey M.E."/>
            <person name="Deus L.M."/>
            <person name="Earl A.S."/>
            <person name="Gibby P.D."/>
            <person name="Hartmann K.A."/>
            <person name="Liu J.E."/>
            <person name="Manci A.M."/>
            <person name="Nielsen D.A."/>
            <person name="Solomon M.B."/>
            <person name="Breakwell D.P."/>
            <person name="Burnett S.H."/>
            <person name="Grose J.H."/>
        </authorList>
    </citation>
    <scope>NUCLEOTIDE SEQUENCE [LARGE SCALE GENOMIC DNA]</scope>
    <source>
        <strain evidence="2 3">16</strain>
    </source>
</reference>
<feature type="transmembrane region" description="Helical" evidence="1">
    <location>
        <begin position="6"/>
        <end position="27"/>
    </location>
</feature>